<name>A0ABZ0IGS9_9BACT</name>
<evidence type="ECO:0000313" key="4">
    <source>
        <dbReference type="Proteomes" id="UP001302349"/>
    </source>
</evidence>
<evidence type="ECO:0000256" key="1">
    <source>
        <dbReference type="ARBA" id="ARBA00022729"/>
    </source>
</evidence>
<dbReference type="PANTHER" id="PTHR33546:SF1">
    <property type="entry name" value="LARGE, MULTIFUNCTIONAL SECRETED PROTEIN"/>
    <property type="match status" value="1"/>
</dbReference>
<dbReference type="InterPro" id="IPR055557">
    <property type="entry name" value="DUF7133"/>
</dbReference>
<evidence type="ECO:0000313" key="3">
    <source>
        <dbReference type="EMBL" id="WOK04233.1"/>
    </source>
</evidence>
<feature type="domain" description="DUF7133" evidence="2">
    <location>
        <begin position="76"/>
        <end position="362"/>
    </location>
</feature>
<dbReference type="InterPro" id="IPR011042">
    <property type="entry name" value="6-blade_b-propeller_TolB-like"/>
</dbReference>
<dbReference type="Gene3D" id="2.60.40.1220">
    <property type="match status" value="1"/>
</dbReference>
<organism evidence="3 4">
    <name type="scientific">Imperialibacter roseus</name>
    <dbReference type="NCBI Taxonomy" id="1324217"/>
    <lineage>
        <taxon>Bacteria</taxon>
        <taxon>Pseudomonadati</taxon>
        <taxon>Bacteroidota</taxon>
        <taxon>Cytophagia</taxon>
        <taxon>Cytophagales</taxon>
        <taxon>Flammeovirgaceae</taxon>
        <taxon>Imperialibacter</taxon>
    </lineage>
</organism>
<dbReference type="PROSITE" id="PS51257">
    <property type="entry name" value="PROKAR_LIPOPROTEIN"/>
    <property type="match status" value="1"/>
</dbReference>
<dbReference type="EMBL" id="CP136051">
    <property type="protein sequence ID" value="WOK04233.1"/>
    <property type="molecule type" value="Genomic_DNA"/>
</dbReference>
<dbReference type="InterPro" id="IPR011041">
    <property type="entry name" value="Quinoprot_gluc/sorb_DH_b-prop"/>
</dbReference>
<evidence type="ECO:0000259" key="2">
    <source>
        <dbReference type="Pfam" id="PF23500"/>
    </source>
</evidence>
<keyword evidence="1" id="KW-0732">Signal</keyword>
<dbReference type="Gene3D" id="2.120.10.30">
    <property type="entry name" value="TolB, C-terminal domain"/>
    <property type="match status" value="1"/>
</dbReference>
<dbReference type="RefSeq" id="WP_317487048.1">
    <property type="nucleotide sequence ID" value="NZ_CP136051.1"/>
</dbReference>
<accession>A0ABZ0IGS9</accession>
<dbReference type="SUPFAM" id="SSF50952">
    <property type="entry name" value="Soluble quinoprotein glucose dehydrogenase"/>
    <property type="match status" value="1"/>
</dbReference>
<sequence>MKWINFFTVVICLLAISGCQDTDKRKEPTTSYIVETIPLPEGLEGETGAIAFLPDGRLVACFLRGEVMIYDPAKESWQVFATGLHEPLGVLVVDESELLVMQRPELTRVKDTDGDGQADLFETVTDDFGMTGNYHEWNYGPVKDSKGNLFIGLNTSSEWGIMQEEVRGRLDTTLVPGKPLQKFSAVPYRGWIMKLTPEGKTIPYASGFRSPRGLVVDDSDRLFVTDNQGDWVGTSTIFQVEEGKFYGHPASLLWTPGWDRGDPSKLPVEELNAMRTMASVLMPHGIISSSPTQLVVDETDGKFGPFSGQLFIGEMNQERIIRAMLEEVDGQLQGAVLPFIDGQNLLKGNNRLAFAPDGSLWVGHVQYGFVGDKGIQRIVFTGKPPVDIYDMKITKKGFDLTFTQPLNDSLASAPASYELKHYYYDYHLKYGSDQYDVQDVAVTSVELSADRKKVSLTLMELKKGYIYELNLKGITSSNGEPLANTLICYTVNRLR</sequence>
<reference evidence="3 4" key="1">
    <citation type="journal article" date="2023" name="Microbiol. Resour. Announc.">
        <title>Complete Genome Sequence of Imperialibacter roseus strain P4T.</title>
        <authorList>
            <person name="Tizabi D.R."/>
            <person name="Bachvaroff T."/>
            <person name="Hill R.T."/>
        </authorList>
    </citation>
    <scope>NUCLEOTIDE SEQUENCE [LARGE SCALE GENOMIC DNA]</scope>
    <source>
        <strain evidence="3 4">P4T</strain>
    </source>
</reference>
<proteinExistence type="predicted"/>
<dbReference type="InterPro" id="IPR014755">
    <property type="entry name" value="Cu-Rt/internalin_Ig-like"/>
</dbReference>
<keyword evidence="4" id="KW-1185">Reference proteome</keyword>
<dbReference type="Pfam" id="PF23500">
    <property type="entry name" value="DUF7133"/>
    <property type="match status" value="1"/>
</dbReference>
<gene>
    <name evidence="3" type="ORF">RT717_14225</name>
</gene>
<dbReference type="PANTHER" id="PTHR33546">
    <property type="entry name" value="LARGE, MULTIFUNCTIONAL SECRETED PROTEIN-RELATED"/>
    <property type="match status" value="1"/>
</dbReference>
<dbReference type="Proteomes" id="UP001302349">
    <property type="component" value="Chromosome"/>
</dbReference>
<protein>
    <recommendedName>
        <fullName evidence="2">DUF7133 domain-containing protein</fullName>
    </recommendedName>
</protein>